<feature type="non-terminal residue" evidence="1">
    <location>
        <position position="1"/>
    </location>
</feature>
<name>A0A382JZQ7_9ZZZZ</name>
<proteinExistence type="predicted"/>
<gene>
    <name evidence="1" type="ORF">METZ01_LOCUS269919</name>
</gene>
<organism evidence="1">
    <name type="scientific">marine metagenome</name>
    <dbReference type="NCBI Taxonomy" id="408172"/>
    <lineage>
        <taxon>unclassified sequences</taxon>
        <taxon>metagenomes</taxon>
        <taxon>ecological metagenomes</taxon>
    </lineage>
</organism>
<protein>
    <submittedName>
        <fullName evidence="1">Uncharacterized protein</fullName>
    </submittedName>
</protein>
<evidence type="ECO:0000313" key="1">
    <source>
        <dbReference type="EMBL" id="SVC17065.1"/>
    </source>
</evidence>
<dbReference type="EMBL" id="UINC01077181">
    <property type="protein sequence ID" value="SVC17065.1"/>
    <property type="molecule type" value="Genomic_DNA"/>
</dbReference>
<accession>A0A382JZQ7</accession>
<sequence>VPGECIAGGFAETLQIGVQPDRGTCRQLYQYMPAIDTHRVEAFTIGLLKTDFTKAMFTESAGLHDEASGFVSVAIHQLHAHATIAQLVNEGGRVRWQPRSLTIGVVVTNRGTK</sequence>
<reference evidence="1" key="1">
    <citation type="submission" date="2018-05" db="EMBL/GenBank/DDBJ databases">
        <authorList>
            <person name="Lanie J.A."/>
            <person name="Ng W.-L."/>
            <person name="Kazmierczak K.M."/>
            <person name="Andrzejewski T.M."/>
            <person name="Davidsen T.M."/>
            <person name="Wayne K.J."/>
            <person name="Tettelin H."/>
            <person name="Glass J.I."/>
            <person name="Rusch D."/>
            <person name="Podicherti R."/>
            <person name="Tsui H.-C.T."/>
            <person name="Winkler M.E."/>
        </authorList>
    </citation>
    <scope>NUCLEOTIDE SEQUENCE</scope>
</reference>
<dbReference type="AlphaFoldDB" id="A0A382JZQ7"/>